<proteinExistence type="predicted"/>
<keyword evidence="1" id="KW-1015">Disulfide bond</keyword>
<dbReference type="Gene3D" id="3.10.100.10">
    <property type="entry name" value="Mannose-Binding Protein A, subunit A"/>
    <property type="match status" value="1"/>
</dbReference>
<evidence type="ECO:0000256" key="2">
    <source>
        <dbReference type="SAM" id="SignalP"/>
    </source>
</evidence>
<dbReference type="SMART" id="SM00034">
    <property type="entry name" value="CLECT"/>
    <property type="match status" value="1"/>
</dbReference>
<feature type="signal peptide" evidence="2">
    <location>
        <begin position="1"/>
        <end position="23"/>
    </location>
</feature>
<protein>
    <submittedName>
        <fullName evidence="4">Struthiocalcin-2-like</fullName>
    </submittedName>
</protein>
<evidence type="ECO:0000313" key="5">
    <source>
        <dbReference type="Proteomes" id="UP000594220"/>
    </source>
</evidence>
<dbReference type="InterPro" id="IPR001304">
    <property type="entry name" value="C-type_lectin-like"/>
</dbReference>
<organism evidence="4 5">
    <name type="scientific">Crocodylus porosus</name>
    <name type="common">Saltwater crocodile</name>
    <name type="synonym">Estuarine crocodile</name>
    <dbReference type="NCBI Taxonomy" id="8502"/>
    <lineage>
        <taxon>Eukaryota</taxon>
        <taxon>Metazoa</taxon>
        <taxon>Chordata</taxon>
        <taxon>Craniata</taxon>
        <taxon>Vertebrata</taxon>
        <taxon>Euteleostomi</taxon>
        <taxon>Archelosauria</taxon>
        <taxon>Archosauria</taxon>
        <taxon>Crocodylia</taxon>
        <taxon>Longirostres</taxon>
        <taxon>Crocodylidae</taxon>
        <taxon>Crocodylus</taxon>
    </lineage>
</organism>
<dbReference type="RefSeq" id="XP_019399377.1">
    <property type="nucleotide sequence ID" value="XM_019543832.1"/>
</dbReference>
<dbReference type="PROSITE" id="PS50041">
    <property type="entry name" value="C_TYPE_LECTIN_2"/>
    <property type="match status" value="1"/>
</dbReference>
<dbReference type="KEGG" id="cpoo:109315873"/>
<dbReference type="InterPro" id="IPR016187">
    <property type="entry name" value="CTDL_fold"/>
</dbReference>
<dbReference type="Ensembl" id="ENSCPRT00005005851.1">
    <property type="protein sequence ID" value="ENSCPRP00005005006.1"/>
    <property type="gene ID" value="ENSCPRG00005003597.1"/>
</dbReference>
<accession>A0A7M4FSV8</accession>
<evidence type="ECO:0000256" key="1">
    <source>
        <dbReference type="ARBA" id="ARBA00023157"/>
    </source>
</evidence>
<dbReference type="GeneTree" id="ENSGT01140000284828"/>
<dbReference type="PROSITE" id="PS00615">
    <property type="entry name" value="C_TYPE_LECTIN_1"/>
    <property type="match status" value="1"/>
</dbReference>
<dbReference type="OrthoDB" id="441660at2759"/>
<reference evidence="4" key="1">
    <citation type="submission" date="2025-08" db="UniProtKB">
        <authorList>
            <consortium name="Ensembl"/>
        </authorList>
    </citation>
    <scope>IDENTIFICATION</scope>
</reference>
<dbReference type="Pfam" id="PF00059">
    <property type="entry name" value="Lectin_C"/>
    <property type="match status" value="1"/>
</dbReference>
<evidence type="ECO:0000259" key="3">
    <source>
        <dbReference type="PROSITE" id="PS50041"/>
    </source>
</evidence>
<dbReference type="OMA" id="QWWEHED"/>
<keyword evidence="5" id="KW-1185">Reference proteome</keyword>
<dbReference type="SUPFAM" id="SSF56436">
    <property type="entry name" value="C-type lectin-like"/>
    <property type="match status" value="1"/>
</dbReference>
<dbReference type="AlphaFoldDB" id="A0A7M4FSV8"/>
<sequence length="180" mass="19843">MGPVTGISLGLLVLHLSLAGAQGAGCRQGWDESAGGCYRYFPQKLSWRRAEAQCQRLGKRSHLASLHDEHEHRAVADLVGHHQLHSDEDEDGDGVWIGLQLPAGGQGWQWTDGSATDYKAWHKDSLEDLDFDSDSDSDSDSDEVSPKKQLCIKLEEDSGYWTWGSTGCDDRNAFVCKLTP</sequence>
<dbReference type="InterPro" id="IPR016186">
    <property type="entry name" value="C-type_lectin-like/link_sf"/>
</dbReference>
<dbReference type="InterPro" id="IPR050111">
    <property type="entry name" value="C-type_lectin/snaclec_domain"/>
</dbReference>
<reference evidence="4" key="2">
    <citation type="submission" date="2025-09" db="UniProtKB">
        <authorList>
            <consortium name="Ensembl"/>
        </authorList>
    </citation>
    <scope>IDENTIFICATION</scope>
</reference>
<dbReference type="PANTHER" id="PTHR22803">
    <property type="entry name" value="MANNOSE, PHOSPHOLIPASE, LECTIN RECEPTOR RELATED"/>
    <property type="match status" value="1"/>
</dbReference>
<evidence type="ECO:0000313" key="4">
    <source>
        <dbReference type="Ensembl" id="ENSCPRP00005005006.1"/>
    </source>
</evidence>
<dbReference type="Proteomes" id="UP000594220">
    <property type="component" value="Unplaced"/>
</dbReference>
<dbReference type="InterPro" id="IPR018378">
    <property type="entry name" value="C-type_lectin_CS"/>
</dbReference>
<keyword evidence="2" id="KW-0732">Signal</keyword>
<gene>
    <name evidence="4" type="primary">LOC109315873</name>
</gene>
<feature type="domain" description="C-type lectin" evidence="3">
    <location>
        <begin position="33"/>
        <end position="177"/>
    </location>
</feature>
<feature type="chain" id="PRO_5029883725" evidence="2">
    <location>
        <begin position="24"/>
        <end position="180"/>
    </location>
</feature>
<name>A0A7M4FSV8_CROPO</name>
<dbReference type="GeneID" id="109315873"/>